<feature type="domain" description="Vacuolar protein sorting-associated protein 13 VPS13 adaptor binding" evidence="7">
    <location>
        <begin position="1992"/>
        <end position="2570"/>
    </location>
</feature>
<feature type="region of interest" description="Disordered" evidence="4">
    <location>
        <begin position="1965"/>
        <end position="2002"/>
    </location>
</feature>
<feature type="compositionally biased region" description="Basic and acidic residues" evidence="4">
    <location>
        <begin position="1974"/>
        <end position="1993"/>
    </location>
</feature>
<feature type="compositionally biased region" description="Acidic residues" evidence="4">
    <location>
        <begin position="1075"/>
        <end position="1087"/>
    </location>
</feature>
<keyword evidence="3" id="KW-0445">Lipid transport</keyword>
<evidence type="ECO:0000259" key="6">
    <source>
        <dbReference type="Pfam" id="PF25033"/>
    </source>
</evidence>
<protein>
    <recommendedName>
        <fullName evidence="11">Vacuolar protein sorting-associated protein</fullName>
    </recommendedName>
</protein>
<dbReference type="InterPro" id="IPR009543">
    <property type="entry name" value="VPS13_VAB"/>
</dbReference>
<evidence type="ECO:0000259" key="7">
    <source>
        <dbReference type="Pfam" id="PF25036"/>
    </source>
</evidence>
<dbReference type="GO" id="GO:0007005">
    <property type="term" value="P:mitochondrion organization"/>
    <property type="evidence" value="ECO:0007669"/>
    <property type="project" value="TreeGrafter"/>
</dbReference>
<dbReference type="EMBL" id="JAVRRL010000021">
    <property type="protein sequence ID" value="KAK5113834.1"/>
    <property type="molecule type" value="Genomic_DNA"/>
</dbReference>
<feature type="region of interest" description="Disordered" evidence="4">
    <location>
        <begin position="3138"/>
        <end position="3164"/>
    </location>
</feature>
<evidence type="ECO:0000259" key="8">
    <source>
        <dbReference type="Pfam" id="PF25037"/>
    </source>
</evidence>
<feature type="region of interest" description="Disordered" evidence="4">
    <location>
        <begin position="1586"/>
        <end position="1624"/>
    </location>
</feature>
<evidence type="ECO:0000256" key="4">
    <source>
        <dbReference type="SAM" id="MobiDB-lite"/>
    </source>
</evidence>
<feature type="compositionally biased region" description="Basic and acidic residues" evidence="4">
    <location>
        <begin position="579"/>
        <end position="589"/>
    </location>
</feature>
<dbReference type="Pfam" id="PF25036">
    <property type="entry name" value="VPS13_VAB"/>
    <property type="match status" value="1"/>
</dbReference>
<dbReference type="Pfam" id="PF25033">
    <property type="entry name" value="VPS13_M"/>
    <property type="match status" value="1"/>
</dbReference>
<dbReference type="InterPro" id="IPR056747">
    <property type="entry name" value="VPS13-like_M"/>
</dbReference>
<dbReference type="Proteomes" id="UP001310890">
    <property type="component" value="Unassembled WGS sequence"/>
</dbReference>
<proteinExistence type="inferred from homology"/>
<dbReference type="InterPro" id="IPR017148">
    <property type="entry name" value="VPS13_fungi"/>
</dbReference>
<dbReference type="PANTHER" id="PTHR16166:SF93">
    <property type="entry name" value="INTERMEMBRANE LIPID TRANSFER PROTEIN VPS13"/>
    <property type="match status" value="1"/>
</dbReference>
<feature type="compositionally biased region" description="Basic and acidic residues" evidence="4">
    <location>
        <begin position="897"/>
        <end position="906"/>
    </location>
</feature>
<comment type="caution">
    <text evidence="9">The sequence shown here is derived from an EMBL/GenBank/DDBJ whole genome shotgun (WGS) entry which is preliminary data.</text>
</comment>
<feature type="domain" description="Chorein N-terminal" evidence="5">
    <location>
        <begin position="1"/>
        <end position="844"/>
    </location>
</feature>
<feature type="region of interest" description="Disordered" evidence="4">
    <location>
        <begin position="562"/>
        <end position="597"/>
    </location>
</feature>
<dbReference type="InterPro" id="IPR026847">
    <property type="entry name" value="VPS13"/>
</dbReference>
<feature type="domain" description="VPS13-like middle region" evidence="6">
    <location>
        <begin position="1114"/>
        <end position="1922"/>
    </location>
</feature>
<evidence type="ECO:0000256" key="3">
    <source>
        <dbReference type="ARBA" id="ARBA00023055"/>
    </source>
</evidence>
<dbReference type="GO" id="GO:0045053">
    <property type="term" value="P:protein retention in Golgi apparatus"/>
    <property type="evidence" value="ECO:0007669"/>
    <property type="project" value="TreeGrafter"/>
</dbReference>
<dbReference type="PIRSF" id="PIRSF037235">
    <property type="entry name" value="VPS13_fungi"/>
    <property type="match status" value="1"/>
</dbReference>
<dbReference type="PANTHER" id="PTHR16166">
    <property type="entry name" value="VACUOLAR PROTEIN SORTING-ASSOCIATED PROTEIN VPS13"/>
    <property type="match status" value="1"/>
</dbReference>
<comment type="similarity">
    <text evidence="1">Belongs to the VPS13 family.</text>
</comment>
<accession>A0AAN7TFA4</accession>
<feature type="compositionally biased region" description="Basic and acidic residues" evidence="4">
    <location>
        <begin position="1593"/>
        <end position="1624"/>
    </location>
</feature>
<feature type="compositionally biased region" description="Polar residues" evidence="4">
    <location>
        <begin position="1793"/>
        <end position="1806"/>
    </location>
</feature>
<feature type="region of interest" description="Disordered" evidence="4">
    <location>
        <begin position="847"/>
        <end position="918"/>
    </location>
</feature>
<dbReference type="GO" id="GO:0045324">
    <property type="term" value="P:late endosome to vacuole transport"/>
    <property type="evidence" value="ECO:0007669"/>
    <property type="project" value="TreeGrafter"/>
</dbReference>
<evidence type="ECO:0000256" key="2">
    <source>
        <dbReference type="ARBA" id="ARBA00022448"/>
    </source>
</evidence>
<dbReference type="Pfam" id="PF25037">
    <property type="entry name" value="VPS13_C"/>
    <property type="match status" value="2"/>
</dbReference>
<evidence type="ECO:0000256" key="1">
    <source>
        <dbReference type="ARBA" id="ARBA00006545"/>
    </source>
</evidence>
<evidence type="ECO:0000259" key="5">
    <source>
        <dbReference type="Pfam" id="PF12624"/>
    </source>
</evidence>
<dbReference type="InterPro" id="IPR026854">
    <property type="entry name" value="VPS13_N"/>
</dbReference>
<feature type="compositionally biased region" description="Low complexity" evidence="4">
    <location>
        <begin position="1773"/>
        <end position="1791"/>
    </location>
</feature>
<feature type="region of interest" description="Disordered" evidence="4">
    <location>
        <begin position="1073"/>
        <end position="1093"/>
    </location>
</feature>
<dbReference type="InterPro" id="IPR056748">
    <property type="entry name" value="VPS13-like_C"/>
</dbReference>
<reference evidence="9" key="1">
    <citation type="submission" date="2023-08" db="EMBL/GenBank/DDBJ databases">
        <title>Black Yeasts Isolated from many extreme environments.</title>
        <authorList>
            <person name="Coleine C."/>
            <person name="Stajich J.E."/>
            <person name="Selbmann L."/>
        </authorList>
    </citation>
    <scope>NUCLEOTIDE SEQUENCE</scope>
    <source>
        <strain evidence="9">CCFEE 5401</strain>
    </source>
</reference>
<dbReference type="GO" id="GO:0006869">
    <property type="term" value="P:lipid transport"/>
    <property type="evidence" value="ECO:0007669"/>
    <property type="project" value="UniProtKB-KW"/>
</dbReference>
<organism evidence="9 10">
    <name type="scientific">Meristemomyces frigidus</name>
    <dbReference type="NCBI Taxonomy" id="1508187"/>
    <lineage>
        <taxon>Eukaryota</taxon>
        <taxon>Fungi</taxon>
        <taxon>Dikarya</taxon>
        <taxon>Ascomycota</taxon>
        <taxon>Pezizomycotina</taxon>
        <taxon>Dothideomycetes</taxon>
        <taxon>Dothideomycetidae</taxon>
        <taxon>Mycosphaerellales</taxon>
        <taxon>Teratosphaeriaceae</taxon>
        <taxon>Meristemomyces</taxon>
    </lineage>
</organism>
<feature type="domain" description="Intermembrane lipid transfer protein VPS13-like C-terminal" evidence="8">
    <location>
        <begin position="3091"/>
        <end position="3138"/>
    </location>
</feature>
<feature type="region of interest" description="Disordered" evidence="4">
    <location>
        <begin position="1769"/>
        <end position="1815"/>
    </location>
</feature>
<keyword evidence="2" id="KW-0813">Transport</keyword>
<dbReference type="Pfam" id="PF12624">
    <property type="entry name" value="VPS13_N"/>
    <property type="match status" value="1"/>
</dbReference>
<feature type="domain" description="Intermembrane lipid transfer protein VPS13-like C-terminal" evidence="8">
    <location>
        <begin position="3168"/>
        <end position="3226"/>
    </location>
</feature>
<dbReference type="GO" id="GO:0006623">
    <property type="term" value="P:protein targeting to vacuole"/>
    <property type="evidence" value="ECO:0007669"/>
    <property type="project" value="TreeGrafter"/>
</dbReference>
<evidence type="ECO:0000313" key="10">
    <source>
        <dbReference type="Proteomes" id="UP001310890"/>
    </source>
</evidence>
<name>A0AAN7TFA4_9PEZI</name>
<evidence type="ECO:0008006" key="11">
    <source>
        <dbReference type="Google" id="ProtNLM"/>
    </source>
</evidence>
<gene>
    <name evidence="9" type="ORF">LTR62_003218</name>
</gene>
<sequence length="3251" mass="364800">MLESLVANLLNRFLGMYVQNFDPKQLNVGIWSGDVTLRNLELRREALDQFHLPLNVVEGHISSLVLKIPWSNLRGAPVRINIEDVFLLAAPKEDESYNAEEEEKRAHAVKMEKLDSAELLKERNTEGMSQEEQKKQQSFTAALTTTIIDNVQIQVKNVHIRYEDAISDPGHPFAAGLTLQELSAVSTDENWRPTWIQSTSATTHKLATLGSLAVYWDTDAELIGKGTGAQDAKEQGMQHDQVLEKFRELIVKGDSPTLKEHQYILKPVSGRAGLEMNKTGKQEVPNMKARLLFNELGFVLDDEQYRDALMLVDLFHYFIRHQEYRKLQPAKPVKEDPKAWLHFAGKAVLDRIHDRNKLWSWAYIAERRDDRKQYISLFKKKKKEEKLGPEEGKEMDALERKLTYEDLRFWRSLARNQLRKENVGVKKEPAKATWGSYIWGSAKKQEETHDDSQMTEEQRNELYKAIDFDEKKTLTEAVDAPKEAIKLQVDMSLKTGSFTLRRDPHKKNTDILRLSFDDFSTEFIQRTDSTLVDLSLGGMRLFDGSTEGNMFEQMLKVKDAGPLPKSKRLQELGDDDDSNEKFEDAPEKEQEGEDEQDPFFSMSLEQNPIDGHADTAVNLKLKAMEIVYNPNFVVQVTKFFKPPEQHMQSIGALMETAGSTVEGLRQQTRAGLEFALQEHKTIDLQLDLQAPLIIVPNSVTKKSDICLILDAGHASVRSNLIDKATISEIQNKQKQQYTEKDFQHLESLMYDKFSLKLESTQVLMGTNVEDTKKQLDEKAEARNFHLVDRINMNFKIETCIIPKTTELTKFRINGHLPLLHAMFSDAKYKSLMKLLDFAIPKFDEDKQDATPAKTTEASKADKAGRRKSILPPPEAGRARGKSFQASRGELLVDDEEHDKHDHEGKSEQAAGQGKKTPEVNAEQRMFEFKFTVDKLQGSLYKSDPDGKNEDRLLVDLIAETFYLEFCQRAFDMIADVKLRALTVEDHIEDSPEPEFKRLISSEDLTAKEQKDLLTVHFQMVKPEHPEFEKKFESIKTNLDVALSTINLMVTRRTLLTLLDFVLDTFASNDPAKVEEEVDNDEQPDEVEPAPQQQDKIRIKAELRRVAVILNNDGIRLATLSLTSASVRVFLAGKTMQVGARLGNLQLVDDVNQGVSEESALRQLISIQGDELMDFKYETHDPATSDYPGHDSTIFLRSGSLKINFVTEPFRKIMEFGVKFGKMQAIFNAARQAAQEQASKVQQSASKMHFDIFIKTPIVAFPRMVITDNPARDTMTAYLGEIYANNKFVPLEEGERDGRTANKLSAGIRNVRLVSTFNYEGEQREELEMLDQVGLDFNITQIEHVVGQPRPDMEIEGSMSNINLRITEQQMKFAMELSRNIPQAFVLESEEEVVEEVEGELGKEAVGPAKKSGVVGGGKEKAVEGSAVAKPSHQGPELGSEEGSWTKLDLIFKVGAVGLELVSGPLDAPIGDLEAASLSKFSLNETSVKVKMLSDGGLESELLIQSFTITDTRTKEKNKFRKIMSLINTEVKQQFMASISISGGEEKNMIALLTVDSPRVIVALDYLFAVLAFVNKGMKTEEPLVVEEAEPEAEMPREEDRESVDTDELIERQNKDAADADTEEAKPGMSISYRVEVVDAQVVLLANPSISNSEAIVLGTKQVLVSQQHAMTLQVEKVGMFLCRMDQFDSSQLRILDDFSIQTSLDMRSQMKDSSMTSIHVEIEPLVLRLSLRDILLAMQIFQRASSMQGDQDKKMQDEGPKKIAQIKADQLKAKPAAKTTKKTAGSTTAGKVQAQSISTKKSTVGQKPQDEGKELGSAVLKREEMKIQMGGIRVVLIGDLHELPILDWSVNGFGIDVRDWTGNMTADTNIDTYFNVYNFSKSAWEPLIEPWTVGFHLAKENDRMAAELFSRKMLELTVTSATIALASKSADFLSSDEDVLSKPRGSDAPYKICNYTGFEVDVWSSGETTDDEGQAEKLQDGEEKPWRFEDPTTTRETLSPEGQSGIIGVRLQGSGFDSVDRIQVNREGEDLYNLKPRKDKVQHRMLVEVKLGMDNVKYITLRSPLLVENHTQLPVELGVYSPEEGHLLKIEKIAPGEARPAPVGAAFLHSLVVRPDQGFGYTWSNERLFWKDLLKRPVRTISCAGETDQNSPPFHFQMQAVYDKNNPLTAVYPYMRIRLSAPVEVQNLLPYDFKYRIYDKNTKKDWTNFLRKGGVSPVHVVELSHLLLMSVDMQDTPFKASEFAIINSGSNENDFRREKTLSMKDSSSLELRLKIHYYNVPDSGGAFKITVYAPYVLLNRTGIELDVRSKAFFGASKSAAGSQAFVDRSEGEEGRTAKPFMFSFPTDDRRNRALLKLDDSGWSAPVSFDAIGANQDVKLPAASGRSEMHAGLHVMEGEGKYKLTKVVTITPRFVVKNRLTESIQIREPGSTETTTLKPSELHPLRFLQQSAAQQLCLCFPGVNNRWSSPFDIGNVGSVHIKLAKSGERQKLVRVEILMEGATIFLHLSLETKHWPFSMRNESDQEFFFWQANPNVDEDEEDRTSGWKPIKYRLPQRSIMPYAWDYPATKNKNLVLSANGKERHVKLAEIGNLMPMRIAAAPGQQRQKIIDLNVVAEGPTQTLVMSNYKPSKSLYKQKSAGASSTATGFEVKDQDIHETISAAIRFEAGIGISLVNAQLRELIYVTWRDIKLEYKESPLFQTVTLTVRWIQIDNQLYGGIFPLIFYPSVVPKTGKEMNAHPIFRTTVTRVKDDSYGVMYIKYFTFLLQQMTIEIDEDFIFALLDFTRIPGASWTQEKEGRLAPDSLDIPEPQQEQSGQDIYFELLQLQPMQFDLSFVRTERINAEDTGSSSSNPFMFAVNVLTMSIGNVNDAPIRYNALMLENARLSVSALMANIQSHYVQESLRQVHVVIGSADFLGNPVGLFNNISSGVADIFYEPYQGLVTDRPQDLGIGIAKGASSFVKKSVFGLSDSVSKFTGSISKGLAAASMDKEFQDQRRMSRSRNRPKHALYGITSGGNAFASSLASGIGGLARQPMQGAEKEGAAGFVKGVGKGLLGLATKPAIGAFDLASNMAEGVKNTTTVFDQEGLDRVRYARFIGLDGVVRPYSQRESVGQFWMKTADNGKYFNESYIAHLELDSSSQGDRGQSNNGSSTPTTPNRGGKGQQTEASMLIIITYNLIMQVRARNLTTTWDVPLKEIQTISKERTGMSIVLKGGTNGPFVPIADEMSRNWLYRQVAVAVNAYNDKWNAKG</sequence>
<evidence type="ECO:0000313" key="9">
    <source>
        <dbReference type="EMBL" id="KAK5113834.1"/>
    </source>
</evidence>